<sequence>MRLEVAYGIALGCFIGIIKVLCDYLIGGMHFLPSFIYYPLMNVFAVLSIGYFGACFALIYKRLFGND</sequence>
<keyword evidence="1" id="KW-1133">Transmembrane helix</keyword>
<dbReference type="EMBL" id="CAXIEN010000058">
    <property type="protein sequence ID" value="CAL1272023.1"/>
    <property type="molecule type" value="Genomic_DNA"/>
</dbReference>
<evidence type="ECO:0000256" key="1">
    <source>
        <dbReference type="SAM" id="Phobius"/>
    </source>
</evidence>
<accession>A0AAV1ZKK2</accession>
<gene>
    <name evidence="2" type="ORF">LARSCL_LOCUS6149</name>
</gene>
<keyword evidence="1" id="KW-0812">Transmembrane</keyword>
<protein>
    <submittedName>
        <fullName evidence="2">Uncharacterized protein</fullName>
    </submittedName>
</protein>
<evidence type="ECO:0000313" key="2">
    <source>
        <dbReference type="EMBL" id="CAL1272023.1"/>
    </source>
</evidence>
<reference evidence="2 3" key="1">
    <citation type="submission" date="2024-04" db="EMBL/GenBank/DDBJ databases">
        <authorList>
            <person name="Rising A."/>
            <person name="Reimegard J."/>
            <person name="Sonavane S."/>
            <person name="Akerstrom W."/>
            <person name="Nylinder S."/>
            <person name="Hedman E."/>
            <person name="Kallberg Y."/>
        </authorList>
    </citation>
    <scope>NUCLEOTIDE SEQUENCE [LARGE SCALE GENOMIC DNA]</scope>
</reference>
<proteinExistence type="predicted"/>
<dbReference type="AlphaFoldDB" id="A0AAV1ZKK2"/>
<dbReference type="Proteomes" id="UP001497382">
    <property type="component" value="Unassembled WGS sequence"/>
</dbReference>
<keyword evidence="1" id="KW-0472">Membrane</keyword>
<comment type="caution">
    <text evidence="2">The sequence shown here is derived from an EMBL/GenBank/DDBJ whole genome shotgun (WGS) entry which is preliminary data.</text>
</comment>
<feature type="transmembrane region" description="Helical" evidence="1">
    <location>
        <begin position="6"/>
        <end position="26"/>
    </location>
</feature>
<name>A0AAV1ZKK2_9ARAC</name>
<feature type="transmembrane region" description="Helical" evidence="1">
    <location>
        <begin position="38"/>
        <end position="60"/>
    </location>
</feature>
<keyword evidence="3" id="KW-1185">Reference proteome</keyword>
<evidence type="ECO:0000313" key="3">
    <source>
        <dbReference type="Proteomes" id="UP001497382"/>
    </source>
</evidence>
<organism evidence="2 3">
    <name type="scientific">Larinioides sclopetarius</name>
    <dbReference type="NCBI Taxonomy" id="280406"/>
    <lineage>
        <taxon>Eukaryota</taxon>
        <taxon>Metazoa</taxon>
        <taxon>Ecdysozoa</taxon>
        <taxon>Arthropoda</taxon>
        <taxon>Chelicerata</taxon>
        <taxon>Arachnida</taxon>
        <taxon>Araneae</taxon>
        <taxon>Araneomorphae</taxon>
        <taxon>Entelegynae</taxon>
        <taxon>Araneoidea</taxon>
        <taxon>Araneidae</taxon>
        <taxon>Larinioides</taxon>
    </lineage>
</organism>